<feature type="domain" description="OmpR/PhoB-type" evidence="4">
    <location>
        <begin position="3"/>
        <end position="99"/>
    </location>
</feature>
<dbReference type="OrthoDB" id="6311790at2"/>
<reference evidence="5 6" key="1">
    <citation type="submission" date="2006-03" db="EMBL/GenBank/DDBJ databases">
        <authorList>
            <person name="Bartlett D.H."/>
            <person name="Valle G."/>
            <person name="Lauro F.M."/>
            <person name="Vezzi A."/>
            <person name="Simonato F."/>
            <person name="Eloe E."/>
            <person name="Vitulo N."/>
            <person name="Stratton T.K."/>
            <person name="D'angelo M."/>
            <person name="Ferriera S."/>
            <person name="Johnson J."/>
            <person name="Kravitz S."/>
            <person name="Beeson K."/>
            <person name="Sutton G."/>
            <person name="Rogers Y."/>
            <person name="Friedman R."/>
            <person name="Frazier M."/>
            <person name="Venter J.C."/>
        </authorList>
    </citation>
    <scope>NUCLEOTIDE SEQUENCE [LARGE SCALE GENOMIC DNA]</scope>
    <source>
        <strain evidence="5 6">3TCK</strain>
    </source>
</reference>
<name>Q1ZB82_9GAMM</name>
<dbReference type="HOGENOM" id="CLU_1265969_0_0_6"/>
<proteinExistence type="predicted"/>
<evidence type="ECO:0000256" key="2">
    <source>
        <dbReference type="PROSITE-ProRule" id="PRU01091"/>
    </source>
</evidence>
<evidence type="ECO:0000259" key="4">
    <source>
        <dbReference type="PROSITE" id="PS51755"/>
    </source>
</evidence>
<dbReference type="Pfam" id="PF00486">
    <property type="entry name" value="Trans_reg_C"/>
    <property type="match status" value="1"/>
</dbReference>
<dbReference type="SUPFAM" id="SSF46894">
    <property type="entry name" value="C-terminal effector domain of the bipartite response regulators"/>
    <property type="match status" value="1"/>
</dbReference>
<keyword evidence="3" id="KW-0812">Transmembrane</keyword>
<dbReference type="InterPro" id="IPR016032">
    <property type="entry name" value="Sig_transdc_resp-reg_C-effctor"/>
</dbReference>
<keyword evidence="3" id="KW-0472">Membrane</keyword>
<dbReference type="PROSITE" id="PS51755">
    <property type="entry name" value="OMPR_PHOB"/>
    <property type="match status" value="1"/>
</dbReference>
<dbReference type="AlphaFoldDB" id="Q1ZB82"/>
<evidence type="ECO:0000313" key="6">
    <source>
        <dbReference type="Proteomes" id="UP000003789"/>
    </source>
</evidence>
<dbReference type="GO" id="GO:0006355">
    <property type="term" value="P:regulation of DNA-templated transcription"/>
    <property type="evidence" value="ECO:0007669"/>
    <property type="project" value="InterPro"/>
</dbReference>
<feature type="transmembrane region" description="Helical" evidence="3">
    <location>
        <begin position="143"/>
        <end position="164"/>
    </location>
</feature>
<dbReference type="GO" id="GO:0003677">
    <property type="term" value="F:DNA binding"/>
    <property type="evidence" value="ECO:0007669"/>
    <property type="project" value="UniProtKB-UniRule"/>
</dbReference>
<dbReference type="CDD" id="cd00383">
    <property type="entry name" value="trans_reg_C"/>
    <property type="match status" value="1"/>
</dbReference>
<dbReference type="InterPro" id="IPR036388">
    <property type="entry name" value="WH-like_DNA-bd_sf"/>
</dbReference>
<dbReference type="GO" id="GO:0000160">
    <property type="term" value="P:phosphorelay signal transduction system"/>
    <property type="evidence" value="ECO:0007669"/>
    <property type="project" value="InterPro"/>
</dbReference>
<dbReference type="SMART" id="SM00862">
    <property type="entry name" value="Trans_reg_C"/>
    <property type="match status" value="1"/>
</dbReference>
<keyword evidence="3" id="KW-1133">Transmembrane helix</keyword>
<organism evidence="5 6">
    <name type="scientific">Photobacterium profundum 3TCK</name>
    <dbReference type="NCBI Taxonomy" id="314280"/>
    <lineage>
        <taxon>Bacteria</taxon>
        <taxon>Pseudomonadati</taxon>
        <taxon>Pseudomonadota</taxon>
        <taxon>Gammaproteobacteria</taxon>
        <taxon>Vibrionales</taxon>
        <taxon>Vibrionaceae</taxon>
        <taxon>Photobacterium</taxon>
    </lineage>
</organism>
<feature type="DNA-binding region" description="OmpR/PhoB-type" evidence="2">
    <location>
        <begin position="3"/>
        <end position="99"/>
    </location>
</feature>
<gene>
    <name evidence="5" type="ORF">P3TCK_02766</name>
</gene>
<accession>Q1ZB82</accession>
<dbReference type="RefSeq" id="WP_006228563.1">
    <property type="nucleotide sequence ID" value="NZ_CH724134.1"/>
</dbReference>
<sequence>MNPNEINNNKIFIDKNTNEIHIGGYKQHLTRKESDLFFLLMKGSPNYVTKQQIIDEIWPSGHICGESVTQLIKRLRKAIRDDAKTLIINTPCRGYRLTIRTENIHIECESTNRAQTIPTDNTQANSMLDSTSWAFKPNSSKTLYYPIAILTMLVLILLFLNLFVSDDHYSPYGHYEFSYNSLRLKNIDNSLSIEISSGLNEYHCRYDASKEILHCIEI</sequence>
<dbReference type="InterPro" id="IPR001867">
    <property type="entry name" value="OmpR/PhoB-type_DNA-bd"/>
</dbReference>
<dbReference type="EMBL" id="AAPH01000001">
    <property type="protein sequence ID" value="EAS45260.1"/>
    <property type="molecule type" value="Genomic_DNA"/>
</dbReference>
<keyword evidence="1 2" id="KW-0238">DNA-binding</keyword>
<evidence type="ECO:0000256" key="1">
    <source>
        <dbReference type="ARBA" id="ARBA00023125"/>
    </source>
</evidence>
<evidence type="ECO:0000313" key="5">
    <source>
        <dbReference type="EMBL" id="EAS45260.1"/>
    </source>
</evidence>
<evidence type="ECO:0000256" key="3">
    <source>
        <dbReference type="SAM" id="Phobius"/>
    </source>
</evidence>
<dbReference type="Gene3D" id="1.10.10.10">
    <property type="entry name" value="Winged helix-like DNA-binding domain superfamily/Winged helix DNA-binding domain"/>
    <property type="match status" value="1"/>
</dbReference>
<comment type="caution">
    <text evidence="5">The sequence shown here is derived from an EMBL/GenBank/DDBJ whole genome shotgun (WGS) entry which is preliminary data.</text>
</comment>
<protein>
    <submittedName>
        <fullName evidence="5">Putative regulatory membrane protein</fullName>
    </submittedName>
</protein>
<dbReference type="Proteomes" id="UP000003789">
    <property type="component" value="Unassembled WGS sequence"/>
</dbReference>